<organism evidence="6 7">
    <name type="scientific">Gnathostoma spinigerum</name>
    <dbReference type="NCBI Taxonomy" id="75299"/>
    <lineage>
        <taxon>Eukaryota</taxon>
        <taxon>Metazoa</taxon>
        <taxon>Ecdysozoa</taxon>
        <taxon>Nematoda</taxon>
        <taxon>Chromadorea</taxon>
        <taxon>Rhabditida</taxon>
        <taxon>Spirurina</taxon>
        <taxon>Gnathostomatomorpha</taxon>
        <taxon>Gnathostomatoidea</taxon>
        <taxon>Gnathostomatidae</taxon>
        <taxon>Gnathostoma</taxon>
    </lineage>
</organism>
<dbReference type="PANTHER" id="PTHR43918:SF4">
    <property type="entry name" value="CARBOXYLIC ESTER HYDROLASE"/>
    <property type="match status" value="1"/>
</dbReference>
<dbReference type="InterPro" id="IPR050654">
    <property type="entry name" value="AChE-related_enzymes"/>
</dbReference>
<evidence type="ECO:0000313" key="6">
    <source>
        <dbReference type="EMBL" id="MFH4978708.1"/>
    </source>
</evidence>
<dbReference type="InterPro" id="IPR000997">
    <property type="entry name" value="Cholinesterase"/>
</dbReference>
<accession>A0ABD6EFI6</accession>
<name>A0ABD6EFI6_9BILA</name>
<dbReference type="Gene3D" id="3.40.50.1820">
    <property type="entry name" value="alpha/beta hydrolase"/>
    <property type="match status" value="1"/>
</dbReference>
<evidence type="ECO:0000256" key="1">
    <source>
        <dbReference type="ARBA" id="ARBA00005964"/>
    </source>
</evidence>
<evidence type="ECO:0000256" key="4">
    <source>
        <dbReference type="ARBA" id="ARBA00023157"/>
    </source>
</evidence>
<evidence type="ECO:0000256" key="2">
    <source>
        <dbReference type="ARBA" id="ARBA00022487"/>
    </source>
</evidence>
<dbReference type="AlphaFoldDB" id="A0ABD6EFI6"/>
<dbReference type="PANTHER" id="PTHR43918">
    <property type="entry name" value="ACETYLCHOLINESTERASE"/>
    <property type="match status" value="1"/>
</dbReference>
<keyword evidence="3" id="KW-0378">Hydrolase</keyword>
<dbReference type="InterPro" id="IPR002018">
    <property type="entry name" value="CarbesteraseB"/>
</dbReference>
<dbReference type="PRINTS" id="PR00878">
    <property type="entry name" value="CHOLNESTRASE"/>
</dbReference>
<keyword evidence="2" id="KW-0719">Serine esterase</keyword>
<proteinExistence type="inferred from homology"/>
<protein>
    <recommendedName>
        <fullName evidence="5">Carboxylesterase type B domain-containing protein</fullName>
    </recommendedName>
</protein>
<dbReference type="Pfam" id="PF00135">
    <property type="entry name" value="COesterase"/>
    <property type="match status" value="1"/>
</dbReference>
<dbReference type="Proteomes" id="UP001608902">
    <property type="component" value="Unassembled WGS sequence"/>
</dbReference>
<keyword evidence="7" id="KW-1185">Reference proteome</keyword>
<evidence type="ECO:0000259" key="5">
    <source>
        <dbReference type="Pfam" id="PF00135"/>
    </source>
</evidence>
<dbReference type="SUPFAM" id="SSF53474">
    <property type="entry name" value="alpha/beta-Hydrolases"/>
    <property type="match status" value="1"/>
</dbReference>
<evidence type="ECO:0000313" key="7">
    <source>
        <dbReference type="Proteomes" id="UP001608902"/>
    </source>
</evidence>
<dbReference type="InterPro" id="IPR029058">
    <property type="entry name" value="AB_hydrolase_fold"/>
</dbReference>
<feature type="domain" description="Carboxylesterase type B" evidence="5">
    <location>
        <begin position="23"/>
        <end position="210"/>
    </location>
</feature>
<gene>
    <name evidence="6" type="ORF">AB6A40_005417</name>
</gene>
<comment type="similarity">
    <text evidence="1">Belongs to the type-B carboxylesterase/lipase family.</text>
</comment>
<evidence type="ECO:0000256" key="3">
    <source>
        <dbReference type="ARBA" id="ARBA00022801"/>
    </source>
</evidence>
<dbReference type="EMBL" id="JBGFUD010003436">
    <property type="protein sequence ID" value="MFH4978708.1"/>
    <property type="molecule type" value="Genomic_DNA"/>
</dbReference>
<keyword evidence="4" id="KW-1015">Disulfide bond</keyword>
<reference evidence="6 7" key="1">
    <citation type="submission" date="2024-08" db="EMBL/GenBank/DDBJ databases">
        <title>Gnathostoma spinigerum genome.</title>
        <authorList>
            <person name="Gonzalez-Bertolin B."/>
            <person name="Monzon S."/>
            <person name="Zaballos A."/>
            <person name="Jimenez P."/>
            <person name="Dekumyoy P."/>
            <person name="Varona S."/>
            <person name="Cuesta I."/>
            <person name="Sumanam S."/>
            <person name="Adisakwattana P."/>
            <person name="Gasser R.B."/>
            <person name="Hernandez-Gonzalez A."/>
            <person name="Young N.D."/>
            <person name="Perteguer M.J."/>
        </authorList>
    </citation>
    <scope>NUCLEOTIDE SEQUENCE [LARGE SCALE GENOMIC DNA]</scope>
    <source>
        <strain evidence="6">AL3</strain>
        <tissue evidence="6">Liver</tissue>
    </source>
</reference>
<dbReference type="GO" id="GO:0052689">
    <property type="term" value="F:carboxylic ester hydrolase activity"/>
    <property type="evidence" value="ECO:0007669"/>
    <property type="project" value="UniProtKB-KW"/>
</dbReference>
<sequence>MLNQSYVAGNFWNIYNLPQYFDKTEQPQLTRDEFLHCVQTAFATRPIVVRDAASFVYMGEKCEESSSRSQFYAEQVNQMVGDSFFTCDSVWLAEQMRDAGVPVYIYYFDQPSSANPWPRWTGVMHGYEIEYVFGIPIYNTTAGYTPKEKAFSEKIINSWGSFAINGVPRLSERAGDEWPEFGSTNKWIYLRGGSHIKPIERRKEKECAMWRSARDLEYEKYLLQRKTSNSPSVSYRPVIVCLIILALQSLR</sequence>
<comment type="caution">
    <text evidence="6">The sequence shown here is derived from an EMBL/GenBank/DDBJ whole genome shotgun (WGS) entry which is preliminary data.</text>
</comment>